<reference evidence="2 3" key="1">
    <citation type="submission" date="2013-03" db="EMBL/GenBank/DDBJ databases">
        <title>The Genome Sequence of Cladophialophora psammophila CBS 110553.</title>
        <authorList>
            <consortium name="The Broad Institute Genomics Platform"/>
            <person name="Cuomo C."/>
            <person name="de Hoog S."/>
            <person name="Gorbushina A."/>
            <person name="Walker B."/>
            <person name="Young S.K."/>
            <person name="Zeng Q."/>
            <person name="Gargeya S."/>
            <person name="Fitzgerald M."/>
            <person name="Haas B."/>
            <person name="Abouelleil A."/>
            <person name="Allen A.W."/>
            <person name="Alvarado L."/>
            <person name="Arachchi H.M."/>
            <person name="Berlin A.M."/>
            <person name="Chapman S.B."/>
            <person name="Gainer-Dewar J."/>
            <person name="Goldberg J."/>
            <person name="Griggs A."/>
            <person name="Gujja S."/>
            <person name="Hansen M."/>
            <person name="Howarth C."/>
            <person name="Imamovic A."/>
            <person name="Ireland A."/>
            <person name="Larimer J."/>
            <person name="McCowan C."/>
            <person name="Murphy C."/>
            <person name="Pearson M."/>
            <person name="Poon T.W."/>
            <person name="Priest M."/>
            <person name="Roberts A."/>
            <person name="Saif S."/>
            <person name="Shea T."/>
            <person name="Sisk P."/>
            <person name="Sykes S."/>
            <person name="Wortman J."/>
            <person name="Nusbaum C."/>
            <person name="Birren B."/>
        </authorList>
    </citation>
    <scope>NUCLEOTIDE SEQUENCE [LARGE SCALE GENOMIC DNA]</scope>
    <source>
        <strain evidence="2 3">CBS 110553</strain>
    </source>
</reference>
<keyword evidence="3" id="KW-1185">Reference proteome</keyword>
<dbReference type="PANTHER" id="PTHR33112">
    <property type="entry name" value="DOMAIN PROTEIN, PUTATIVE-RELATED"/>
    <property type="match status" value="1"/>
</dbReference>
<gene>
    <name evidence="2" type="ORF">A1O5_08872</name>
</gene>
<dbReference type="HOGENOM" id="CLU_2229436_0_0_1"/>
<sequence>KRFKDTIFVTRSLGIQLRWIGSLCIFRDSRDGLEREVPLTSSVYRYALLNLAASAAVDDRVGCLPARNPSQIKPCTIQTEWLETITTPPTISTTTFSGSLLLLECP</sequence>
<comment type="caution">
    <text evidence="2">The sequence shown here is derived from an EMBL/GenBank/DDBJ whole genome shotgun (WGS) entry which is preliminary data.</text>
</comment>
<name>W9WJF0_9EURO</name>
<dbReference type="Proteomes" id="UP000019471">
    <property type="component" value="Unassembled WGS sequence"/>
</dbReference>
<dbReference type="PANTHER" id="PTHR33112:SF16">
    <property type="entry name" value="HETEROKARYON INCOMPATIBILITY DOMAIN-CONTAINING PROTEIN"/>
    <property type="match status" value="1"/>
</dbReference>
<dbReference type="STRING" id="1182543.W9WJF0"/>
<dbReference type="RefSeq" id="XP_007747643.1">
    <property type="nucleotide sequence ID" value="XM_007749453.1"/>
</dbReference>
<dbReference type="GeneID" id="19193570"/>
<dbReference type="AlphaFoldDB" id="W9WJF0"/>
<feature type="domain" description="Heterokaryon incompatibility" evidence="1">
    <location>
        <begin position="2"/>
        <end position="81"/>
    </location>
</feature>
<proteinExistence type="predicted"/>
<evidence type="ECO:0000259" key="1">
    <source>
        <dbReference type="Pfam" id="PF06985"/>
    </source>
</evidence>
<accession>W9WJF0</accession>
<evidence type="ECO:0000313" key="3">
    <source>
        <dbReference type="Proteomes" id="UP000019471"/>
    </source>
</evidence>
<dbReference type="EMBL" id="AMGX01000014">
    <property type="protein sequence ID" value="EXJ68257.1"/>
    <property type="molecule type" value="Genomic_DNA"/>
</dbReference>
<feature type="non-terminal residue" evidence="2">
    <location>
        <position position="1"/>
    </location>
</feature>
<dbReference type="OrthoDB" id="5347061at2759"/>
<evidence type="ECO:0000313" key="2">
    <source>
        <dbReference type="EMBL" id="EXJ68257.1"/>
    </source>
</evidence>
<dbReference type="Pfam" id="PF06985">
    <property type="entry name" value="HET"/>
    <property type="match status" value="1"/>
</dbReference>
<dbReference type="InterPro" id="IPR010730">
    <property type="entry name" value="HET"/>
</dbReference>
<protein>
    <recommendedName>
        <fullName evidence="1">Heterokaryon incompatibility domain-containing protein</fullName>
    </recommendedName>
</protein>
<organism evidence="2 3">
    <name type="scientific">Cladophialophora psammophila CBS 110553</name>
    <dbReference type="NCBI Taxonomy" id="1182543"/>
    <lineage>
        <taxon>Eukaryota</taxon>
        <taxon>Fungi</taxon>
        <taxon>Dikarya</taxon>
        <taxon>Ascomycota</taxon>
        <taxon>Pezizomycotina</taxon>
        <taxon>Eurotiomycetes</taxon>
        <taxon>Chaetothyriomycetidae</taxon>
        <taxon>Chaetothyriales</taxon>
        <taxon>Herpotrichiellaceae</taxon>
        <taxon>Cladophialophora</taxon>
    </lineage>
</organism>